<organism evidence="1 2">
    <name type="scientific">Populus alba</name>
    <name type="common">White poplar</name>
    <dbReference type="NCBI Taxonomy" id="43335"/>
    <lineage>
        <taxon>Eukaryota</taxon>
        <taxon>Viridiplantae</taxon>
        <taxon>Streptophyta</taxon>
        <taxon>Embryophyta</taxon>
        <taxon>Tracheophyta</taxon>
        <taxon>Spermatophyta</taxon>
        <taxon>Magnoliopsida</taxon>
        <taxon>eudicotyledons</taxon>
        <taxon>Gunneridae</taxon>
        <taxon>Pentapetalae</taxon>
        <taxon>rosids</taxon>
        <taxon>fabids</taxon>
        <taxon>Malpighiales</taxon>
        <taxon>Salicaceae</taxon>
        <taxon>Saliceae</taxon>
        <taxon>Populus</taxon>
    </lineage>
</organism>
<proteinExistence type="predicted"/>
<comment type="caution">
    <text evidence="1">The sequence shown here is derived from an EMBL/GenBank/DDBJ whole genome shotgun (WGS) entry which is preliminary data.</text>
</comment>
<keyword evidence="2" id="KW-1185">Reference proteome</keyword>
<reference evidence="1 2" key="1">
    <citation type="journal article" date="2024" name="Plant Biotechnol. J.">
        <title>Genome and CRISPR/Cas9 system of a widespread forest tree (Populus alba) in the world.</title>
        <authorList>
            <person name="Liu Y.J."/>
            <person name="Jiang P.F."/>
            <person name="Han X.M."/>
            <person name="Li X.Y."/>
            <person name="Wang H.M."/>
            <person name="Wang Y.J."/>
            <person name="Wang X.X."/>
            <person name="Zeng Q.Y."/>
        </authorList>
    </citation>
    <scope>NUCLEOTIDE SEQUENCE [LARGE SCALE GENOMIC DNA]</scope>
    <source>
        <strain evidence="2">cv. PAL-ZL1</strain>
    </source>
</reference>
<sequence>MQEDSGPGGTSSSAGDDEARASMSSCPQKHYVQIDLRESLWQNLYKWSPYDMDISRMIDGMRMRFFEGINLDNSV</sequence>
<gene>
    <name evidence="1" type="ORF">D5086_032952</name>
</gene>
<dbReference type="EMBL" id="RCHU02000019">
    <property type="protein sequence ID" value="KAL3564906.1"/>
    <property type="molecule type" value="Genomic_DNA"/>
</dbReference>
<name>A0ACC4AFG6_POPAL</name>
<accession>A0ACC4AFG6</accession>
<evidence type="ECO:0000313" key="2">
    <source>
        <dbReference type="Proteomes" id="UP000309997"/>
    </source>
</evidence>
<evidence type="ECO:0000313" key="1">
    <source>
        <dbReference type="EMBL" id="KAL3564906.1"/>
    </source>
</evidence>
<dbReference type="Proteomes" id="UP000309997">
    <property type="component" value="Unassembled WGS sequence"/>
</dbReference>
<protein>
    <submittedName>
        <fullName evidence="1">Uncharacterized protein</fullName>
    </submittedName>
</protein>